<proteinExistence type="predicted"/>
<dbReference type="EnsemblPlants" id="AVESA.00010b.r2.3CG0504480.1">
    <property type="protein sequence ID" value="AVESA.00010b.r2.3CG0504480.1.CDS"/>
    <property type="gene ID" value="AVESA.00010b.r2.3CG0504480"/>
</dbReference>
<reference evidence="1" key="1">
    <citation type="submission" date="2021-05" db="EMBL/GenBank/DDBJ databases">
        <authorList>
            <person name="Scholz U."/>
            <person name="Mascher M."/>
            <person name="Fiebig A."/>
        </authorList>
    </citation>
    <scope>NUCLEOTIDE SEQUENCE [LARGE SCALE GENOMIC DNA]</scope>
</reference>
<reference evidence="1" key="2">
    <citation type="submission" date="2025-09" db="UniProtKB">
        <authorList>
            <consortium name="EnsemblPlants"/>
        </authorList>
    </citation>
    <scope>IDENTIFICATION</scope>
</reference>
<evidence type="ECO:0000313" key="1">
    <source>
        <dbReference type="EnsemblPlants" id="AVESA.00010b.r2.3CG0504480.1.CDS"/>
    </source>
</evidence>
<sequence>MLLRSLFSRNPSLVFLPAAVRIARATMSTSPAASAAKATVSVEYAKSARSACKGCSATIAKGAVRLGAHARDPRGYDSTKWYHVACFPASSHPLGPVEKVPGFDSLKEDEREELRGLEKNNKRDQTALGPLEEPSPKKAKADLSSPPEAEKGTVSVQYAKSARSTCKGCNVSIAKGALRLGVEAHDPRGWDSTKWYHVACFPTLSHPLGPIEKLDGFDSIKDDDRVELQELEKNNKGDKAAVGPLEVPSPNKGNAHISLPEGEVAEKDYDCEELRELEKASPGNKGVGRVIPFSASHVTKEYKDATLPTHWKAFKTVIFREQDDGLHASAKIAAFDFDGCLAKTSVKITGADKWSLQHKSIPDKLQSLYNDGYKLVIFTNESNIDRWKNKRQQAVDSKVGRLDNFIERVKVPIQVFIACGVGKGKGTPDDQFRKPNPGMWWLMAGHFNSGTAINMDQSFYVGDAAGRENDHSDADKEFAKAIGLKFHVPEEFFGP</sequence>
<keyword evidence="2" id="KW-1185">Reference proteome</keyword>
<protein>
    <submittedName>
        <fullName evidence="1">Uncharacterized protein</fullName>
    </submittedName>
</protein>
<evidence type="ECO:0000313" key="2">
    <source>
        <dbReference type="Proteomes" id="UP001732700"/>
    </source>
</evidence>
<organism evidence="1 2">
    <name type="scientific">Avena sativa</name>
    <name type="common">Oat</name>
    <dbReference type="NCBI Taxonomy" id="4498"/>
    <lineage>
        <taxon>Eukaryota</taxon>
        <taxon>Viridiplantae</taxon>
        <taxon>Streptophyta</taxon>
        <taxon>Embryophyta</taxon>
        <taxon>Tracheophyta</taxon>
        <taxon>Spermatophyta</taxon>
        <taxon>Magnoliopsida</taxon>
        <taxon>Liliopsida</taxon>
        <taxon>Poales</taxon>
        <taxon>Poaceae</taxon>
        <taxon>BOP clade</taxon>
        <taxon>Pooideae</taxon>
        <taxon>Poodae</taxon>
        <taxon>Poeae</taxon>
        <taxon>Poeae Chloroplast Group 1 (Aveneae type)</taxon>
        <taxon>Aveninae</taxon>
        <taxon>Avena</taxon>
    </lineage>
</organism>
<dbReference type="Proteomes" id="UP001732700">
    <property type="component" value="Chromosome 3C"/>
</dbReference>
<name>A0ACD5VRF2_AVESA</name>
<accession>A0ACD5VRF2</accession>